<sequence length="231" mass="25225">MRCYLFNSRCLLAIAAFVVLFNDALLVSGDDSTAKTIVNVHVYYESLCGDSMRWIQNQLLPHYSSLKEHLNITFVPYGKATHTRETGLWQFSCQHGASECAGNKAQACAIHAVESNYLGKKQQDLIVNLIGCIMSSRYPPSSVEDCASKSDLNDATRTRLTECTQSTLGDDLLAAHGDKTWALEPQLSFVPTIVINGVHSRENQAAALNNFSSLICGLLSESEKASACATL</sequence>
<comment type="similarity">
    <text evidence="2">Belongs to the GILT family.</text>
</comment>
<dbReference type="Proteomes" id="UP001258017">
    <property type="component" value="Unassembled WGS sequence"/>
</dbReference>
<dbReference type="AlphaFoldDB" id="A0AAD9RZ99"/>
<keyword evidence="5" id="KW-0325">Glycoprotein</keyword>
<comment type="subcellular location">
    <subcellularLocation>
        <location evidence="1">Secreted</location>
    </subcellularLocation>
</comment>
<evidence type="ECO:0000256" key="4">
    <source>
        <dbReference type="ARBA" id="ARBA00022729"/>
    </source>
</evidence>
<evidence type="ECO:0000313" key="7">
    <source>
        <dbReference type="EMBL" id="KAK2588697.1"/>
    </source>
</evidence>
<gene>
    <name evidence="7" type="ORF">KPH14_001590</name>
</gene>
<dbReference type="PANTHER" id="PTHR13234:SF8">
    <property type="entry name" value="GAMMA-INTERFERON-INDUCIBLE LYSOSOMAL THIOL REDUCTASE"/>
    <property type="match status" value="1"/>
</dbReference>
<keyword evidence="4 6" id="KW-0732">Signal</keyword>
<keyword evidence="8" id="KW-1185">Reference proteome</keyword>
<dbReference type="GO" id="GO:0005576">
    <property type="term" value="C:extracellular region"/>
    <property type="evidence" value="ECO:0007669"/>
    <property type="project" value="UniProtKB-SubCell"/>
</dbReference>
<accession>A0AAD9RZ99</accession>
<dbReference type="Pfam" id="PF03227">
    <property type="entry name" value="GILT"/>
    <property type="match status" value="1"/>
</dbReference>
<name>A0AAD9RZ99_9HYME</name>
<evidence type="ECO:0000256" key="3">
    <source>
        <dbReference type="ARBA" id="ARBA00022525"/>
    </source>
</evidence>
<evidence type="ECO:0000256" key="2">
    <source>
        <dbReference type="ARBA" id="ARBA00005679"/>
    </source>
</evidence>
<dbReference type="EMBL" id="JAIFRP010000002">
    <property type="protein sequence ID" value="KAK2588697.1"/>
    <property type="molecule type" value="Genomic_DNA"/>
</dbReference>
<keyword evidence="3" id="KW-0964">Secreted</keyword>
<protein>
    <recommendedName>
        <fullName evidence="9">Gamma-interferon-inducible lysosomal thiol reductase</fullName>
    </recommendedName>
</protein>
<feature type="signal peptide" evidence="6">
    <location>
        <begin position="1"/>
        <end position="29"/>
    </location>
</feature>
<evidence type="ECO:0000256" key="1">
    <source>
        <dbReference type="ARBA" id="ARBA00004613"/>
    </source>
</evidence>
<organism evidence="7 8">
    <name type="scientific">Odynerus spinipes</name>
    <dbReference type="NCBI Taxonomy" id="1348599"/>
    <lineage>
        <taxon>Eukaryota</taxon>
        <taxon>Metazoa</taxon>
        <taxon>Ecdysozoa</taxon>
        <taxon>Arthropoda</taxon>
        <taxon>Hexapoda</taxon>
        <taxon>Insecta</taxon>
        <taxon>Pterygota</taxon>
        <taxon>Neoptera</taxon>
        <taxon>Endopterygota</taxon>
        <taxon>Hymenoptera</taxon>
        <taxon>Apocrita</taxon>
        <taxon>Aculeata</taxon>
        <taxon>Vespoidea</taxon>
        <taxon>Vespidae</taxon>
        <taxon>Eumeninae</taxon>
        <taxon>Odynerus</taxon>
    </lineage>
</organism>
<dbReference type="InterPro" id="IPR004911">
    <property type="entry name" value="Interferon-induced_GILT"/>
</dbReference>
<dbReference type="PANTHER" id="PTHR13234">
    <property type="entry name" value="GAMMA-INTERFERON INDUCIBLE LYSOSOMAL THIOL REDUCTASE GILT"/>
    <property type="match status" value="1"/>
</dbReference>
<reference evidence="7" key="1">
    <citation type="submission" date="2021-08" db="EMBL/GenBank/DDBJ databases">
        <authorList>
            <person name="Misof B."/>
            <person name="Oliver O."/>
            <person name="Podsiadlowski L."/>
            <person name="Donath A."/>
            <person name="Peters R."/>
            <person name="Mayer C."/>
            <person name="Rust J."/>
            <person name="Gunkel S."/>
            <person name="Lesny P."/>
            <person name="Martin S."/>
            <person name="Oeyen J.P."/>
            <person name="Petersen M."/>
            <person name="Panagiotis P."/>
            <person name="Wilbrandt J."/>
            <person name="Tanja T."/>
        </authorList>
    </citation>
    <scope>NUCLEOTIDE SEQUENCE</scope>
    <source>
        <strain evidence="7">GBR_01_08_01A</strain>
        <tissue evidence="7">Thorax + abdomen</tissue>
    </source>
</reference>
<evidence type="ECO:0000256" key="6">
    <source>
        <dbReference type="SAM" id="SignalP"/>
    </source>
</evidence>
<evidence type="ECO:0000256" key="5">
    <source>
        <dbReference type="ARBA" id="ARBA00023180"/>
    </source>
</evidence>
<reference evidence="7" key="2">
    <citation type="journal article" date="2023" name="Commun. Biol.">
        <title>Intrasexual cuticular hydrocarbon dimorphism in a wasp sheds light on hydrocarbon biosynthesis genes in Hymenoptera.</title>
        <authorList>
            <person name="Moris V.C."/>
            <person name="Podsiadlowski L."/>
            <person name="Martin S."/>
            <person name="Oeyen J.P."/>
            <person name="Donath A."/>
            <person name="Petersen M."/>
            <person name="Wilbrandt J."/>
            <person name="Misof B."/>
            <person name="Liedtke D."/>
            <person name="Thamm M."/>
            <person name="Scheiner R."/>
            <person name="Schmitt T."/>
            <person name="Niehuis O."/>
        </authorList>
    </citation>
    <scope>NUCLEOTIDE SEQUENCE</scope>
    <source>
        <strain evidence="7">GBR_01_08_01A</strain>
    </source>
</reference>
<dbReference type="GO" id="GO:0016671">
    <property type="term" value="F:oxidoreductase activity, acting on a sulfur group of donors, disulfide as acceptor"/>
    <property type="evidence" value="ECO:0007669"/>
    <property type="project" value="InterPro"/>
</dbReference>
<comment type="caution">
    <text evidence="7">The sequence shown here is derived from an EMBL/GenBank/DDBJ whole genome shotgun (WGS) entry which is preliminary data.</text>
</comment>
<evidence type="ECO:0000313" key="8">
    <source>
        <dbReference type="Proteomes" id="UP001258017"/>
    </source>
</evidence>
<proteinExistence type="inferred from homology"/>
<evidence type="ECO:0008006" key="9">
    <source>
        <dbReference type="Google" id="ProtNLM"/>
    </source>
</evidence>
<feature type="chain" id="PRO_5041897802" description="Gamma-interferon-inducible lysosomal thiol reductase" evidence="6">
    <location>
        <begin position="30"/>
        <end position="231"/>
    </location>
</feature>